<sequence length="99" mass="10770">MSLNRRTFVIRSVAGVAALTTCGFAIADDPQLLESDASAVEHGYKLDPSKVDKKKFPKYEAGQICGTCQLYEEKSKDMGGCALFPGKLVHVKAWCDAWG</sequence>
<reference evidence="10" key="2">
    <citation type="submission" date="2020-09" db="EMBL/GenBank/DDBJ databases">
        <authorList>
            <person name="Sun Q."/>
            <person name="Zhou Y."/>
        </authorList>
    </citation>
    <scope>NUCLEOTIDE SEQUENCE</scope>
    <source>
        <strain evidence="10">CGMCC 1.10998</strain>
    </source>
</reference>
<accession>A0A916U512</accession>
<evidence type="ECO:0000256" key="7">
    <source>
        <dbReference type="RuleBase" id="RU000620"/>
    </source>
</evidence>
<evidence type="ECO:0000256" key="1">
    <source>
        <dbReference type="ARBA" id="ARBA00022448"/>
    </source>
</evidence>
<dbReference type="InterPro" id="IPR036369">
    <property type="entry name" value="HIPIP_sf"/>
</dbReference>
<evidence type="ECO:0000256" key="8">
    <source>
        <dbReference type="SAM" id="SignalP"/>
    </source>
</evidence>
<keyword evidence="4 7" id="KW-0249">Electron transport</keyword>
<dbReference type="Pfam" id="PF01355">
    <property type="entry name" value="HIPIP"/>
    <property type="match status" value="1"/>
</dbReference>
<dbReference type="RefSeq" id="WP_188564285.1">
    <property type="nucleotide sequence ID" value="NZ_BMED01000001.1"/>
</dbReference>
<evidence type="ECO:0000313" key="11">
    <source>
        <dbReference type="Proteomes" id="UP000637423"/>
    </source>
</evidence>
<evidence type="ECO:0000256" key="6">
    <source>
        <dbReference type="ARBA" id="ARBA00023014"/>
    </source>
</evidence>
<feature type="signal peptide" evidence="8">
    <location>
        <begin position="1"/>
        <end position="27"/>
    </location>
</feature>
<dbReference type="InterPro" id="IPR000170">
    <property type="entry name" value="High_potential_FeS_prot"/>
</dbReference>
<evidence type="ECO:0000256" key="5">
    <source>
        <dbReference type="ARBA" id="ARBA00023004"/>
    </source>
</evidence>
<dbReference type="AlphaFoldDB" id="A0A916U512"/>
<gene>
    <name evidence="10" type="ORF">GCM10011396_03680</name>
</gene>
<dbReference type="SUPFAM" id="SSF57652">
    <property type="entry name" value="HIPIP (high potential iron protein)"/>
    <property type="match status" value="1"/>
</dbReference>
<dbReference type="Gene3D" id="4.10.490.10">
    <property type="entry name" value="High potential iron-sulphur protein"/>
    <property type="match status" value="1"/>
</dbReference>
<dbReference type="GO" id="GO:0051539">
    <property type="term" value="F:4 iron, 4 sulfur cluster binding"/>
    <property type="evidence" value="ECO:0007669"/>
    <property type="project" value="UniProtKB-KW"/>
</dbReference>
<keyword evidence="5 7" id="KW-0408">Iron</keyword>
<comment type="subunit">
    <text evidence="7">Homodimer.</text>
</comment>
<keyword evidence="6 7" id="KW-0411">Iron-sulfur</keyword>
<evidence type="ECO:0000256" key="3">
    <source>
        <dbReference type="ARBA" id="ARBA00022723"/>
    </source>
</evidence>
<keyword evidence="8" id="KW-0732">Signal</keyword>
<comment type="similarity">
    <text evidence="7">Belongs to the high-potential iron-sulfur protein (HiPIP) family.</text>
</comment>
<feature type="chain" id="PRO_5037342301" description="High-potential iron-sulfur protein" evidence="8">
    <location>
        <begin position="28"/>
        <end position="99"/>
    </location>
</feature>
<evidence type="ECO:0000313" key="10">
    <source>
        <dbReference type="EMBL" id="GGC60039.1"/>
    </source>
</evidence>
<evidence type="ECO:0000256" key="2">
    <source>
        <dbReference type="ARBA" id="ARBA00022485"/>
    </source>
</evidence>
<reference evidence="10" key="1">
    <citation type="journal article" date="2014" name="Int. J. Syst. Evol. Microbiol.">
        <title>Complete genome sequence of Corynebacterium casei LMG S-19264T (=DSM 44701T), isolated from a smear-ripened cheese.</title>
        <authorList>
            <consortium name="US DOE Joint Genome Institute (JGI-PGF)"/>
            <person name="Walter F."/>
            <person name="Albersmeier A."/>
            <person name="Kalinowski J."/>
            <person name="Ruckert C."/>
        </authorList>
    </citation>
    <scope>NUCLEOTIDE SEQUENCE</scope>
    <source>
        <strain evidence="10">CGMCC 1.10998</strain>
    </source>
</reference>
<dbReference type="GO" id="GO:0046872">
    <property type="term" value="F:metal ion binding"/>
    <property type="evidence" value="ECO:0007669"/>
    <property type="project" value="UniProtKB-KW"/>
</dbReference>
<evidence type="ECO:0000259" key="9">
    <source>
        <dbReference type="PROSITE" id="PS51373"/>
    </source>
</evidence>
<dbReference type="EMBL" id="BMED01000001">
    <property type="protein sequence ID" value="GGC60039.1"/>
    <property type="molecule type" value="Genomic_DNA"/>
</dbReference>
<evidence type="ECO:0000256" key="4">
    <source>
        <dbReference type="ARBA" id="ARBA00022982"/>
    </source>
</evidence>
<protein>
    <recommendedName>
        <fullName evidence="7">High-potential iron-sulfur protein</fullName>
        <shortName evidence="7">HiPIP</shortName>
    </recommendedName>
</protein>
<name>A0A916U512_9BURK</name>
<comment type="function">
    <text evidence="7">Specific class of high-redox-potential 4Fe-4S ferredoxins. Functions in anaerobic electron transport in most purple and in some other photosynthetic bacteria and in at least one genus (Paracoccus) of halophilic, denitrifying bacteria.</text>
</comment>
<keyword evidence="11" id="KW-1185">Reference proteome</keyword>
<keyword evidence="1 7" id="KW-0813">Transport</keyword>
<comment type="caution">
    <text evidence="10">The sequence shown here is derived from an EMBL/GenBank/DDBJ whole genome shotgun (WGS) entry which is preliminary data.</text>
</comment>
<proteinExistence type="inferred from homology"/>
<dbReference type="PROSITE" id="PS51373">
    <property type="entry name" value="HIPIP"/>
    <property type="match status" value="1"/>
</dbReference>
<organism evidence="10 11">
    <name type="scientific">Undibacterium terreum</name>
    <dbReference type="NCBI Taxonomy" id="1224302"/>
    <lineage>
        <taxon>Bacteria</taxon>
        <taxon>Pseudomonadati</taxon>
        <taxon>Pseudomonadota</taxon>
        <taxon>Betaproteobacteria</taxon>
        <taxon>Burkholderiales</taxon>
        <taxon>Oxalobacteraceae</taxon>
        <taxon>Undibacterium</taxon>
    </lineage>
</organism>
<feature type="domain" description="High potential iron-sulfur proteins family profile" evidence="9">
    <location>
        <begin position="26"/>
        <end position="99"/>
    </location>
</feature>
<keyword evidence="3 7" id="KW-0479">Metal-binding</keyword>
<dbReference type="GO" id="GO:0019646">
    <property type="term" value="P:aerobic electron transport chain"/>
    <property type="evidence" value="ECO:0007669"/>
    <property type="project" value="InterPro"/>
</dbReference>
<keyword evidence="2 7" id="KW-0004">4Fe-4S</keyword>
<dbReference type="GO" id="GO:0009055">
    <property type="term" value="F:electron transfer activity"/>
    <property type="evidence" value="ECO:0007669"/>
    <property type="project" value="InterPro"/>
</dbReference>
<dbReference type="Proteomes" id="UP000637423">
    <property type="component" value="Unassembled WGS sequence"/>
</dbReference>